<reference evidence="2 3" key="1">
    <citation type="submission" date="2016-03" db="EMBL/GenBank/DDBJ databases">
        <title>Fine-scale spatial genetic structure of a fungal parasite of coffee scale insects.</title>
        <authorList>
            <person name="Jackson D."/>
            <person name="Zemenick K.A."/>
            <person name="Malloure B."/>
            <person name="Quandt C.A."/>
            <person name="James T.Y."/>
        </authorList>
    </citation>
    <scope>NUCLEOTIDE SEQUENCE [LARGE SCALE GENOMIC DNA]</scope>
    <source>
        <strain evidence="2 3">UM487</strain>
    </source>
</reference>
<evidence type="ECO:0000313" key="3">
    <source>
        <dbReference type="Proteomes" id="UP000243081"/>
    </source>
</evidence>
<feature type="compositionally biased region" description="Polar residues" evidence="1">
    <location>
        <begin position="124"/>
        <end position="136"/>
    </location>
</feature>
<dbReference type="EMBL" id="LUKN01004047">
    <property type="protein sequence ID" value="OAQ96627.1"/>
    <property type="molecule type" value="Genomic_DNA"/>
</dbReference>
<evidence type="ECO:0000313" key="2">
    <source>
        <dbReference type="EMBL" id="OAQ96627.1"/>
    </source>
</evidence>
<feature type="non-terminal residue" evidence="2">
    <location>
        <position position="136"/>
    </location>
</feature>
<dbReference type="AlphaFoldDB" id="A0A179I1S3"/>
<feature type="compositionally biased region" description="Low complexity" evidence="1">
    <location>
        <begin position="53"/>
        <end position="64"/>
    </location>
</feature>
<organism evidence="2 3">
    <name type="scientific">Cordyceps confragosa</name>
    <name type="common">Lecanicillium lecanii</name>
    <dbReference type="NCBI Taxonomy" id="2714763"/>
    <lineage>
        <taxon>Eukaryota</taxon>
        <taxon>Fungi</taxon>
        <taxon>Dikarya</taxon>
        <taxon>Ascomycota</taxon>
        <taxon>Pezizomycotina</taxon>
        <taxon>Sordariomycetes</taxon>
        <taxon>Hypocreomycetidae</taxon>
        <taxon>Hypocreales</taxon>
        <taxon>Cordycipitaceae</taxon>
        <taxon>Akanthomyces</taxon>
    </lineage>
</organism>
<evidence type="ECO:0000256" key="1">
    <source>
        <dbReference type="SAM" id="MobiDB-lite"/>
    </source>
</evidence>
<sequence length="136" mass="14459">MARTRRSRQAADAPAASVPAQSDAPQQAAPSRGRRRTSRAAPSKRQESVDNVSAAGPSRAPASSIRNTSVDSVEVGRRALETPSLRRDTTGIDLADDSVFGDLGDSFADMSDADDRAAPRSASTTRSWSTFKPRSR</sequence>
<keyword evidence="3" id="KW-1185">Reference proteome</keyword>
<gene>
    <name evidence="2" type="ORF">LLEC1_06142</name>
</gene>
<dbReference type="OrthoDB" id="5423493at2759"/>
<comment type="caution">
    <text evidence="2">The sequence shown here is derived from an EMBL/GenBank/DDBJ whole genome shotgun (WGS) entry which is preliminary data.</text>
</comment>
<feature type="region of interest" description="Disordered" evidence="1">
    <location>
        <begin position="1"/>
        <end position="136"/>
    </location>
</feature>
<name>A0A179I1S3_CORDF</name>
<feature type="compositionally biased region" description="Low complexity" evidence="1">
    <location>
        <begin position="10"/>
        <end position="31"/>
    </location>
</feature>
<dbReference type="Proteomes" id="UP000243081">
    <property type="component" value="Unassembled WGS sequence"/>
</dbReference>
<accession>A0A179I1S3</accession>
<proteinExistence type="predicted"/>
<feature type="compositionally biased region" description="Basic and acidic residues" evidence="1">
    <location>
        <begin position="74"/>
        <end position="90"/>
    </location>
</feature>
<protein>
    <submittedName>
        <fullName evidence="2">Uncharacterized protein</fullName>
    </submittedName>
</protein>